<protein>
    <submittedName>
        <fullName evidence="1">Uncharacterized protein</fullName>
    </submittedName>
</protein>
<organism evidence="1 2">
    <name type="scientific">Flagellimonas aurea</name>
    <dbReference type="NCBI Taxonomy" id="2915619"/>
    <lineage>
        <taxon>Bacteria</taxon>
        <taxon>Pseudomonadati</taxon>
        <taxon>Bacteroidota</taxon>
        <taxon>Flavobacteriia</taxon>
        <taxon>Flavobacteriales</taxon>
        <taxon>Flavobacteriaceae</taxon>
        <taxon>Flagellimonas</taxon>
    </lineage>
</organism>
<reference evidence="1 2" key="1">
    <citation type="submission" date="2021-03" db="EMBL/GenBank/DDBJ databases">
        <title>Muricauda lutimaris sp. nov. and Muricauda ruestringensis sp. nov, two marine members of the Flavobacteriaceae isolated from deep sea sediments of Western Pacific.</title>
        <authorList>
            <person name="Zhao S."/>
            <person name="Liu R."/>
        </authorList>
    </citation>
    <scope>NUCLEOTIDE SEQUENCE [LARGE SCALE GENOMIC DNA]</scope>
    <source>
        <strain evidence="1 2">BC31-1-A7</strain>
    </source>
</reference>
<dbReference type="EMBL" id="JAFLNL010000005">
    <property type="protein sequence ID" value="MBO0354577.1"/>
    <property type="molecule type" value="Genomic_DNA"/>
</dbReference>
<gene>
    <name evidence="1" type="ORF">J0656_11165</name>
</gene>
<dbReference type="RefSeq" id="WP_207033764.1">
    <property type="nucleotide sequence ID" value="NZ_CP159476.1"/>
</dbReference>
<name>A0ABS3G580_9FLAO</name>
<sequence>MTESERKFLDLFEDAYASPLDLAKELELGIDMLFYLEEGVFLRREIQNVAAALRGISTVLKSCDWHEPRGSR</sequence>
<evidence type="ECO:0000313" key="1">
    <source>
        <dbReference type="EMBL" id="MBO0354577.1"/>
    </source>
</evidence>
<keyword evidence="2" id="KW-1185">Reference proteome</keyword>
<evidence type="ECO:0000313" key="2">
    <source>
        <dbReference type="Proteomes" id="UP000664044"/>
    </source>
</evidence>
<proteinExistence type="predicted"/>
<dbReference type="Proteomes" id="UP000664044">
    <property type="component" value="Unassembled WGS sequence"/>
</dbReference>
<comment type="caution">
    <text evidence="1">The sequence shown here is derived from an EMBL/GenBank/DDBJ whole genome shotgun (WGS) entry which is preliminary data.</text>
</comment>
<accession>A0ABS3G580</accession>